<feature type="compositionally biased region" description="Acidic residues" evidence="2">
    <location>
        <begin position="152"/>
        <end position="161"/>
    </location>
</feature>
<dbReference type="EMBL" id="KZ819334">
    <property type="protein sequence ID" value="PWN18785.1"/>
    <property type="molecule type" value="Genomic_DNA"/>
</dbReference>
<name>A0A316U769_9BASI</name>
<dbReference type="PANTHER" id="PTHR28242">
    <property type="entry name" value="PHOSPHORELAY INTERMEDIATE PROTEIN YPD1"/>
    <property type="match status" value="1"/>
</dbReference>
<sequence>VTPQAEAESSTVPSFDSTIEREVFDQLLEMDDEDDRTFSQEIVWNFFEQATSTFADMDTALEEKDLAKLSTLGHFLKGSSAAVGVAHVRDLCEAMQHLGKLHDESGVEDISREEALSKLQTTIKDVKARYQDAEAVLKKFYEDEGMPGGPDGADEGEEEDD</sequence>
<evidence type="ECO:0000256" key="2">
    <source>
        <dbReference type="SAM" id="MobiDB-lite"/>
    </source>
</evidence>
<protein>
    <submittedName>
        <fullName evidence="4">Histidine-phosphotransfer domain, HPT domain-containing protein</fullName>
    </submittedName>
</protein>
<dbReference type="CDD" id="cd00088">
    <property type="entry name" value="HPT"/>
    <property type="match status" value="1"/>
</dbReference>
<dbReference type="Proteomes" id="UP000245942">
    <property type="component" value="Unassembled WGS sequence"/>
</dbReference>
<dbReference type="GO" id="GO:0005634">
    <property type="term" value="C:nucleus"/>
    <property type="evidence" value="ECO:0007669"/>
    <property type="project" value="TreeGrafter"/>
</dbReference>
<feature type="domain" description="HPt" evidence="3">
    <location>
        <begin position="35"/>
        <end position="133"/>
    </location>
</feature>
<dbReference type="Pfam" id="PF01627">
    <property type="entry name" value="Hpt"/>
    <property type="match status" value="1"/>
</dbReference>
<dbReference type="InterPro" id="IPR045871">
    <property type="entry name" value="AHP1-5/YPD1"/>
</dbReference>
<evidence type="ECO:0000313" key="4">
    <source>
        <dbReference type="EMBL" id="PWN18785.1"/>
    </source>
</evidence>
<evidence type="ECO:0000259" key="3">
    <source>
        <dbReference type="PROSITE" id="PS50894"/>
    </source>
</evidence>
<evidence type="ECO:0000313" key="5">
    <source>
        <dbReference type="Proteomes" id="UP000245942"/>
    </source>
</evidence>
<dbReference type="PROSITE" id="PS50894">
    <property type="entry name" value="HPT"/>
    <property type="match status" value="1"/>
</dbReference>
<organism evidence="4 5">
    <name type="scientific">Pseudomicrostroma glucosiphilum</name>
    <dbReference type="NCBI Taxonomy" id="1684307"/>
    <lineage>
        <taxon>Eukaryota</taxon>
        <taxon>Fungi</taxon>
        <taxon>Dikarya</taxon>
        <taxon>Basidiomycota</taxon>
        <taxon>Ustilaginomycotina</taxon>
        <taxon>Exobasidiomycetes</taxon>
        <taxon>Microstromatales</taxon>
        <taxon>Microstromatales incertae sedis</taxon>
        <taxon>Pseudomicrostroma</taxon>
    </lineage>
</organism>
<dbReference type="SMART" id="SM00073">
    <property type="entry name" value="HPT"/>
    <property type="match status" value="1"/>
</dbReference>
<dbReference type="GO" id="GO:0000160">
    <property type="term" value="P:phosphorelay signal transduction system"/>
    <property type="evidence" value="ECO:0007669"/>
    <property type="project" value="InterPro"/>
</dbReference>
<dbReference type="GeneID" id="37012197"/>
<dbReference type="GO" id="GO:0009927">
    <property type="term" value="F:histidine phosphotransfer kinase activity"/>
    <property type="evidence" value="ECO:0007669"/>
    <property type="project" value="InterPro"/>
</dbReference>
<dbReference type="AlphaFoldDB" id="A0A316U769"/>
<gene>
    <name evidence="4" type="ORF">BCV69DRAFT_252135</name>
</gene>
<keyword evidence="1" id="KW-0597">Phosphoprotein</keyword>
<accession>A0A316U769</accession>
<dbReference type="GO" id="GO:0005737">
    <property type="term" value="C:cytoplasm"/>
    <property type="evidence" value="ECO:0007669"/>
    <property type="project" value="TreeGrafter"/>
</dbReference>
<feature type="modified residue" description="Phosphohistidine" evidence="1">
    <location>
        <position position="74"/>
    </location>
</feature>
<dbReference type="InterPro" id="IPR008207">
    <property type="entry name" value="Sig_transdc_His_kin_Hpt_dom"/>
</dbReference>
<dbReference type="InterPro" id="IPR036641">
    <property type="entry name" value="HPT_dom_sf"/>
</dbReference>
<feature type="non-terminal residue" evidence="4">
    <location>
        <position position="1"/>
    </location>
</feature>
<dbReference type="OrthoDB" id="1673781at2759"/>
<reference evidence="4 5" key="1">
    <citation type="journal article" date="2018" name="Mol. Biol. Evol.">
        <title>Broad Genomic Sampling Reveals a Smut Pathogenic Ancestry of the Fungal Clade Ustilaginomycotina.</title>
        <authorList>
            <person name="Kijpornyongpan T."/>
            <person name="Mondo S.J."/>
            <person name="Barry K."/>
            <person name="Sandor L."/>
            <person name="Lee J."/>
            <person name="Lipzen A."/>
            <person name="Pangilinan J."/>
            <person name="LaButti K."/>
            <person name="Hainaut M."/>
            <person name="Henrissat B."/>
            <person name="Grigoriev I.V."/>
            <person name="Spatafora J.W."/>
            <person name="Aime M.C."/>
        </authorList>
    </citation>
    <scope>NUCLEOTIDE SEQUENCE [LARGE SCALE GENOMIC DNA]</scope>
    <source>
        <strain evidence="4 5">MCA 4718</strain>
    </source>
</reference>
<dbReference type="STRING" id="1684307.A0A316U769"/>
<dbReference type="GO" id="GO:0043424">
    <property type="term" value="F:protein histidine kinase binding"/>
    <property type="evidence" value="ECO:0007669"/>
    <property type="project" value="InterPro"/>
</dbReference>
<keyword evidence="5" id="KW-1185">Reference proteome</keyword>
<evidence type="ECO:0000256" key="1">
    <source>
        <dbReference type="PROSITE-ProRule" id="PRU00110"/>
    </source>
</evidence>
<feature type="region of interest" description="Disordered" evidence="2">
    <location>
        <begin position="141"/>
        <end position="161"/>
    </location>
</feature>
<dbReference type="PANTHER" id="PTHR28242:SF52">
    <property type="entry name" value="PHOSPHORELAY INTERMEDIATE PROTEIN YPD1"/>
    <property type="match status" value="1"/>
</dbReference>
<proteinExistence type="predicted"/>
<dbReference type="RefSeq" id="XP_025345945.1">
    <property type="nucleotide sequence ID" value="XM_025490463.1"/>
</dbReference>
<dbReference type="SUPFAM" id="SSF47226">
    <property type="entry name" value="Histidine-containing phosphotransfer domain, HPT domain"/>
    <property type="match status" value="1"/>
</dbReference>
<dbReference type="Gene3D" id="1.20.120.160">
    <property type="entry name" value="HPT domain"/>
    <property type="match status" value="1"/>
</dbReference>